<evidence type="ECO:0000256" key="5">
    <source>
        <dbReference type="ARBA" id="ARBA00022553"/>
    </source>
</evidence>
<evidence type="ECO:0000256" key="4">
    <source>
        <dbReference type="ARBA" id="ARBA00015841"/>
    </source>
</evidence>
<evidence type="ECO:0000256" key="20">
    <source>
        <dbReference type="SAM" id="Phobius"/>
    </source>
</evidence>
<comment type="similarity">
    <text evidence="18">Belongs to the glycosyltransferase group 1 family. Glycosyltransferase 33 subfamily.</text>
</comment>
<dbReference type="PANTHER" id="PTHR13036">
    <property type="entry name" value="BETA1,4 MANNOSYLTRANSFERASE"/>
    <property type="match status" value="1"/>
</dbReference>
<evidence type="ECO:0000256" key="1">
    <source>
        <dbReference type="ARBA" id="ARBA00004389"/>
    </source>
</evidence>
<keyword evidence="11 20" id="KW-1133">Transmembrane helix</keyword>
<evidence type="ECO:0000256" key="12">
    <source>
        <dbReference type="ARBA" id="ARBA00023136"/>
    </source>
</evidence>
<dbReference type="SUPFAM" id="SSF53756">
    <property type="entry name" value="UDP-Glycosyltransferase/glycogen phosphorylase"/>
    <property type="match status" value="1"/>
</dbReference>
<keyword evidence="7 22" id="KW-0808">Transferase</keyword>
<keyword evidence="5" id="KW-0597">Phosphoprotein</keyword>
<evidence type="ECO:0000256" key="17">
    <source>
        <dbReference type="ARBA" id="ARBA00056362"/>
    </source>
</evidence>
<dbReference type="CDD" id="cd03816">
    <property type="entry name" value="GT33_ALG1-like"/>
    <property type="match status" value="1"/>
</dbReference>
<reference evidence="22" key="1">
    <citation type="submission" date="2018-11" db="EMBL/GenBank/DDBJ databases">
        <authorList>
            <person name="Alioto T."/>
            <person name="Alioto T."/>
        </authorList>
    </citation>
    <scope>NUCLEOTIDE SEQUENCE</scope>
</reference>
<proteinExistence type="inferred from homology"/>
<feature type="transmembrane region" description="Helical" evidence="20">
    <location>
        <begin position="6"/>
        <end position="27"/>
    </location>
</feature>
<evidence type="ECO:0000256" key="15">
    <source>
        <dbReference type="ARBA" id="ARBA00033088"/>
    </source>
</evidence>
<dbReference type="GO" id="GO:0005789">
    <property type="term" value="C:endoplasmic reticulum membrane"/>
    <property type="evidence" value="ECO:0007669"/>
    <property type="project" value="UniProtKB-SubCell"/>
</dbReference>
<feature type="transmembrane region" description="Helical" evidence="20">
    <location>
        <begin position="99"/>
        <end position="119"/>
    </location>
</feature>
<keyword evidence="9" id="KW-0256">Endoplasmic reticulum</keyword>
<evidence type="ECO:0000256" key="3">
    <source>
        <dbReference type="ARBA" id="ARBA00012611"/>
    </source>
</evidence>
<dbReference type="InterPro" id="IPR026051">
    <property type="entry name" value="ALG1-like"/>
</dbReference>
<comment type="function">
    <text evidence="17">Mannosyltransferase that operates in the biosynthetic pathway of dolichol-linked oligosaccharides, the glycan precursors employed in protein asparagine (N)-glycosylation. The assembly of dolichol-linked oligosaccharides begins on the cytosolic side of the endoplasmic reticulum membrane and finishes in its lumen. The sequential addition of sugars to dolichol pyrophosphate produces dolichol-linked oligosaccharides containing fourteen sugars, including two GlcNAcs, nine mannoses and three glucoses. Once assembled, the oligosaccharide is transferred from the lipid to nascent proteins by oligosaccharyltransferases. Catalyzes, on the cytoplasmic face of the endoplasmic reticulum, the addition of the first mannose residues to the dolichol-linked oligosaccharide chain, to produce Man1GlcNAc(2)-PP-dolichol core oligosaccharide. Man1GlcNAc(2)-PP-dolichol is a substrate for ALG2, the following enzyme in the biosynthetic pathway.</text>
</comment>
<keyword evidence="10" id="KW-0735">Signal-anchor</keyword>
<evidence type="ECO:0000256" key="6">
    <source>
        <dbReference type="ARBA" id="ARBA00022676"/>
    </source>
</evidence>
<feature type="domain" description="Glycosyl transferase family 1" evidence="21">
    <location>
        <begin position="300"/>
        <end position="423"/>
    </location>
</feature>
<dbReference type="OrthoDB" id="614844at2759"/>
<keyword evidence="23" id="KW-1185">Reference proteome</keyword>
<dbReference type="Pfam" id="PF00534">
    <property type="entry name" value="Glycos_transf_1"/>
    <property type="match status" value="1"/>
</dbReference>
<evidence type="ECO:0000256" key="11">
    <source>
        <dbReference type="ARBA" id="ARBA00022989"/>
    </source>
</evidence>
<evidence type="ECO:0000256" key="2">
    <source>
        <dbReference type="ARBA" id="ARBA00004922"/>
    </source>
</evidence>
<dbReference type="Gene3D" id="3.40.50.2000">
    <property type="entry name" value="Glycogen Phosphorylase B"/>
    <property type="match status" value="1"/>
</dbReference>
<keyword evidence="12 20" id="KW-0472">Membrane</keyword>
<organism evidence="22 23">
    <name type="scientific">Mytilus galloprovincialis</name>
    <name type="common">Mediterranean mussel</name>
    <dbReference type="NCBI Taxonomy" id="29158"/>
    <lineage>
        <taxon>Eukaryota</taxon>
        <taxon>Metazoa</taxon>
        <taxon>Spiralia</taxon>
        <taxon>Lophotrochozoa</taxon>
        <taxon>Mollusca</taxon>
        <taxon>Bivalvia</taxon>
        <taxon>Autobranchia</taxon>
        <taxon>Pteriomorphia</taxon>
        <taxon>Mytilida</taxon>
        <taxon>Mytiloidea</taxon>
        <taxon>Mytilidae</taxon>
        <taxon>Mytilinae</taxon>
        <taxon>Mytilus</taxon>
    </lineage>
</organism>
<dbReference type="PANTHER" id="PTHR13036:SF0">
    <property type="entry name" value="CHITOBIOSYLDIPHOSPHODOLICHOL BETA-MANNOSYLTRANSFERASE"/>
    <property type="match status" value="1"/>
</dbReference>
<evidence type="ECO:0000313" key="23">
    <source>
        <dbReference type="Proteomes" id="UP000596742"/>
    </source>
</evidence>
<comment type="subcellular location">
    <subcellularLocation>
        <location evidence="1">Endoplasmic reticulum membrane</location>
        <topology evidence="1">Single-pass membrane protein</topology>
    </subcellularLocation>
</comment>
<dbReference type="GO" id="GO:0004578">
    <property type="term" value="F:chitobiosyldiphosphodolichol beta-mannosyltransferase activity"/>
    <property type="evidence" value="ECO:0007669"/>
    <property type="project" value="UniProtKB-EC"/>
</dbReference>
<keyword evidence="6 22" id="KW-0328">Glycosyltransferase</keyword>
<accession>A0A8B6GJF1</accession>
<evidence type="ECO:0000256" key="10">
    <source>
        <dbReference type="ARBA" id="ARBA00022968"/>
    </source>
</evidence>
<dbReference type="Proteomes" id="UP000596742">
    <property type="component" value="Unassembled WGS sequence"/>
</dbReference>
<evidence type="ECO:0000256" key="8">
    <source>
        <dbReference type="ARBA" id="ARBA00022692"/>
    </source>
</evidence>
<sequence>MFFVVGPVLLYLPFVFMFLYISLNYFVKGKKSVCIVVLGDLGRSPRMLYHTSSFAKEGFHVDLVGYGGSKLPDSIRRNKDIRKYLLPDVPTFLKYCPRLLVFILKVIFQSITLGVTLLFSPKAGFIMIQNPPCIPTLAVCWLICWLRGSKLVIDWHNYGYTILSLGVGEQHTLVKIAKWYEFLFGRFSAVNFCVTNAMRTDLSSLGISANTLYDKAPEEFKKTPVEDKHKLLLKLSEKYNLFVPDKKSEKYKEETVLTVKQSDGKIVNRQDRPAFLISSTSWTEDEDFGVLLQTLHEYEIAADTKDNKLPDVVCVITGKGPQKEYYKEKIEKTEWKHVKICLPWLESEDYPVLLGSADLGVCLHTSSSGLDLPMKVVDMFGCGVPVCAIDYNCISELVQHNHNGLVFSNSKHLLQQLKILLDDFHTGQKRLTEMREKLEIFQAIRWHESWKKTVLPLFTSEKLKVH</sequence>
<evidence type="ECO:0000259" key="21">
    <source>
        <dbReference type="Pfam" id="PF00534"/>
    </source>
</evidence>
<dbReference type="FunFam" id="3.40.50.2000:FF:000096">
    <property type="entry name" value="ALG1, chitobiosyldiphosphodolichol beta-mannosyltransferase"/>
    <property type="match status" value="1"/>
</dbReference>
<name>A0A8B6GJF1_MYTGA</name>
<dbReference type="EMBL" id="UYJE01008512">
    <property type="protein sequence ID" value="VDI64503.1"/>
    <property type="molecule type" value="Genomic_DNA"/>
</dbReference>
<evidence type="ECO:0000256" key="19">
    <source>
        <dbReference type="ARBA" id="ARBA00082785"/>
    </source>
</evidence>
<keyword evidence="8 20" id="KW-0812">Transmembrane</keyword>
<comment type="catalytic activity">
    <reaction evidence="16">
        <text>an N,N'-diacetylchitobiosyl-diphospho-di-trans,poly-cis-dolichol + GDP-alpha-D-mannose = a beta-D-Man-(1-&gt;4)-beta-D-GlcNAc-(1-&gt;4)-alpha-D-GlcNAc-diphospho-di-trans,poly-cis-dolichol + GDP + H(+)</text>
        <dbReference type="Rhea" id="RHEA:13865"/>
        <dbReference type="Rhea" id="RHEA-COMP:19510"/>
        <dbReference type="Rhea" id="RHEA-COMP:19511"/>
        <dbReference type="ChEBI" id="CHEBI:15378"/>
        <dbReference type="ChEBI" id="CHEBI:57269"/>
        <dbReference type="ChEBI" id="CHEBI:57527"/>
        <dbReference type="ChEBI" id="CHEBI:58189"/>
        <dbReference type="ChEBI" id="CHEBI:58472"/>
        <dbReference type="EC" id="2.4.1.142"/>
    </reaction>
    <physiologicalReaction direction="left-to-right" evidence="16">
        <dbReference type="Rhea" id="RHEA:13866"/>
    </physiologicalReaction>
</comment>
<dbReference type="EC" id="2.4.1.142" evidence="3"/>
<evidence type="ECO:0000256" key="9">
    <source>
        <dbReference type="ARBA" id="ARBA00022824"/>
    </source>
</evidence>
<dbReference type="InterPro" id="IPR001296">
    <property type="entry name" value="Glyco_trans_1"/>
</dbReference>
<dbReference type="AlphaFoldDB" id="A0A8B6GJF1"/>
<evidence type="ECO:0000256" key="14">
    <source>
        <dbReference type="ARBA" id="ARBA00031566"/>
    </source>
</evidence>
<evidence type="ECO:0000256" key="18">
    <source>
        <dbReference type="ARBA" id="ARBA00061237"/>
    </source>
</evidence>
<evidence type="ECO:0000313" key="22">
    <source>
        <dbReference type="EMBL" id="VDI64503.1"/>
    </source>
</evidence>
<comment type="pathway">
    <text evidence="2">Protein modification; protein glycosylation.</text>
</comment>
<gene>
    <name evidence="22" type="ORF">MGAL_10B003102</name>
</gene>
<comment type="caution">
    <text evidence="22">The sequence shown here is derived from an EMBL/GenBank/DDBJ whole genome shotgun (WGS) entry which is preliminary data.</text>
</comment>
<evidence type="ECO:0000256" key="13">
    <source>
        <dbReference type="ARBA" id="ARBA00031434"/>
    </source>
</evidence>
<evidence type="ECO:0000256" key="16">
    <source>
        <dbReference type="ARBA" id="ARBA00045071"/>
    </source>
</evidence>
<protein>
    <recommendedName>
        <fullName evidence="4">Chitobiosyldiphosphodolichol beta-mannosyltransferase</fullName>
        <ecNumber evidence="3">2.4.1.142</ecNumber>
    </recommendedName>
    <alternativeName>
        <fullName evidence="19">Asparagine-linked glycosylation protein 1 homolog</fullName>
    </alternativeName>
    <alternativeName>
        <fullName evidence="14">Beta-1,4-mannosyltransferase</fullName>
    </alternativeName>
    <alternativeName>
        <fullName evidence="15">GDP-Man:GlcNAc2-PP-dolichol mannosyltransferase</fullName>
    </alternativeName>
    <alternativeName>
        <fullName evidence="13">GDP-mannose-dolichol diphosphochitobiose mannosyltransferase</fullName>
    </alternativeName>
</protein>
<evidence type="ECO:0000256" key="7">
    <source>
        <dbReference type="ARBA" id="ARBA00022679"/>
    </source>
</evidence>